<reference evidence="2" key="2">
    <citation type="submission" date="2011-02" db="EMBL/GenBank/DDBJ databases">
        <title>The complete genome of Pedobacter saltans DSM 12145.</title>
        <authorList>
            <consortium name="US DOE Joint Genome Institute (JGI-PGF)"/>
            <person name="Lucas S."/>
            <person name="Copeland A."/>
            <person name="Lapidus A."/>
            <person name="Bruce D."/>
            <person name="Goodwin L."/>
            <person name="Pitluck S."/>
            <person name="Kyrpides N."/>
            <person name="Mavromatis K."/>
            <person name="Pagani I."/>
            <person name="Ivanova N."/>
            <person name="Ovchinnikova G."/>
            <person name="Lu M."/>
            <person name="Detter J.C."/>
            <person name="Han C."/>
            <person name="Land M."/>
            <person name="Hauser L."/>
            <person name="Markowitz V."/>
            <person name="Cheng J.-F."/>
            <person name="Hugenholtz P."/>
            <person name="Woyke T."/>
            <person name="Wu D."/>
            <person name="Tindall B."/>
            <person name="Pomrenke H.G."/>
            <person name="Brambilla E."/>
            <person name="Klenk H.-P."/>
            <person name="Eisen J.A."/>
        </authorList>
    </citation>
    <scope>NUCLEOTIDE SEQUENCE [LARGE SCALE GENOMIC DNA]</scope>
    <source>
        <strain evidence="2">ATCC 51119 / DSM 12145 / JCM 21818 / LMG 10337 / NBRC 100064 / NCIMB 13643</strain>
    </source>
</reference>
<reference evidence="1 2" key="1">
    <citation type="journal article" date="2011" name="Stand. Genomic Sci.">
        <title>Complete genome sequence of the gliding, heparinolytic Pedobacter saltans type strain (113).</title>
        <authorList>
            <person name="Liolios K."/>
            <person name="Sikorski J."/>
            <person name="Lu M."/>
            <person name="Nolan M."/>
            <person name="Lapidus A."/>
            <person name="Lucas S."/>
            <person name="Hammon N."/>
            <person name="Deshpande S."/>
            <person name="Cheng J.F."/>
            <person name="Tapia R."/>
            <person name="Han C."/>
            <person name="Goodwin L."/>
            <person name="Pitluck S."/>
            <person name="Huntemann M."/>
            <person name="Ivanova N."/>
            <person name="Pagani I."/>
            <person name="Mavromatis K."/>
            <person name="Ovchinikova G."/>
            <person name="Pati A."/>
            <person name="Chen A."/>
            <person name="Palaniappan K."/>
            <person name="Land M."/>
            <person name="Hauser L."/>
            <person name="Brambilla E.M."/>
            <person name="Kotsyurbenko O."/>
            <person name="Rohde M."/>
            <person name="Tindall B.J."/>
            <person name="Abt B."/>
            <person name="Goker M."/>
            <person name="Detter J.C."/>
            <person name="Woyke T."/>
            <person name="Bristow J."/>
            <person name="Eisen J.A."/>
            <person name="Markowitz V."/>
            <person name="Hugenholtz P."/>
            <person name="Klenk H.P."/>
            <person name="Kyrpides N.C."/>
        </authorList>
    </citation>
    <scope>NUCLEOTIDE SEQUENCE [LARGE SCALE GENOMIC DNA]</scope>
    <source>
        <strain evidence="2">ATCC 51119 / DSM 12145 / JCM 21818 / LMG 10337 / NBRC 100064 / NCIMB 13643</strain>
    </source>
</reference>
<sequence length="200" mass="22942">MAKQAKTNKQEAETVNLDDILSREIKVDVPPVVLIQNDPQVEEVVFDDEVIEHETVQAENTTQQHYQAPDSDYQEAEQVFMSNEDLAENIVNLLDGLQSSVIPYLREKKIFSDRELELLQKIDKNAVYDSNTKEFAVLEKWKRHQEVIKSIPFDEGESRRLKVATANYAATTNMKVTPLQGLIMAYSEVVIKRIPVFMSE</sequence>
<dbReference type="RefSeq" id="WP_013631956.1">
    <property type="nucleotide sequence ID" value="NC_015177.1"/>
</dbReference>
<evidence type="ECO:0000313" key="1">
    <source>
        <dbReference type="EMBL" id="ADY51456.1"/>
    </source>
</evidence>
<dbReference type="HOGENOM" id="CLU_1365240_0_0_10"/>
<dbReference type="EMBL" id="CP002545">
    <property type="protein sequence ID" value="ADY51456.1"/>
    <property type="molecule type" value="Genomic_DNA"/>
</dbReference>
<proteinExistence type="predicted"/>
<dbReference type="KEGG" id="psn:Pedsa_0884"/>
<accession>F0SA79</accession>
<dbReference type="Proteomes" id="UP000000310">
    <property type="component" value="Chromosome"/>
</dbReference>
<evidence type="ECO:0000313" key="2">
    <source>
        <dbReference type="Proteomes" id="UP000000310"/>
    </source>
</evidence>
<dbReference type="OrthoDB" id="798526at2"/>
<dbReference type="STRING" id="762903.Pedsa_0884"/>
<gene>
    <name evidence="1" type="ordered locus">Pedsa_0884</name>
</gene>
<name>F0SA79_PSESL</name>
<organism evidence="1 2">
    <name type="scientific">Pseudopedobacter saltans (strain ATCC 51119 / DSM 12145 / JCM 21818 / CCUG 39354 / LMG 10337 / NBRC 100064 / NCIMB 13643)</name>
    <name type="common">Pedobacter saltans</name>
    <dbReference type="NCBI Taxonomy" id="762903"/>
    <lineage>
        <taxon>Bacteria</taxon>
        <taxon>Pseudomonadati</taxon>
        <taxon>Bacteroidota</taxon>
        <taxon>Sphingobacteriia</taxon>
        <taxon>Sphingobacteriales</taxon>
        <taxon>Sphingobacteriaceae</taxon>
        <taxon>Pseudopedobacter</taxon>
    </lineage>
</organism>
<dbReference type="AlphaFoldDB" id="F0SA79"/>
<keyword evidence="2" id="KW-1185">Reference proteome</keyword>
<protein>
    <submittedName>
        <fullName evidence="1">Uncharacterized protein</fullName>
    </submittedName>
</protein>